<evidence type="ECO:0000313" key="3">
    <source>
        <dbReference type="EMBL" id="MCF0060129.1"/>
    </source>
</evidence>
<dbReference type="PANTHER" id="PTHR41287:SF1">
    <property type="entry name" value="PROTEIN YMFN"/>
    <property type="match status" value="1"/>
</dbReference>
<dbReference type="Gene3D" id="3.40.50.300">
    <property type="entry name" value="P-loop containing nucleotide triphosphate hydrolases"/>
    <property type="match status" value="1"/>
</dbReference>
<dbReference type="GO" id="GO:0004519">
    <property type="term" value="F:endonuclease activity"/>
    <property type="evidence" value="ECO:0007669"/>
    <property type="project" value="InterPro"/>
</dbReference>
<keyword evidence="4" id="KW-1185">Reference proteome</keyword>
<dbReference type="InterPro" id="IPR027417">
    <property type="entry name" value="P-loop_NTPase"/>
</dbReference>
<feature type="domain" description="Terminase large subunit-like ATPase" evidence="1">
    <location>
        <begin position="78"/>
        <end position="247"/>
    </location>
</feature>
<dbReference type="InterPro" id="IPR046462">
    <property type="entry name" value="TerL_nuclease"/>
</dbReference>
<organism evidence="3 4">
    <name type="scientific">Dyadobacter chenwenxiniae</name>
    <dbReference type="NCBI Taxonomy" id="2906456"/>
    <lineage>
        <taxon>Bacteria</taxon>
        <taxon>Pseudomonadati</taxon>
        <taxon>Bacteroidota</taxon>
        <taxon>Cytophagia</taxon>
        <taxon>Cytophagales</taxon>
        <taxon>Spirosomataceae</taxon>
        <taxon>Dyadobacter</taxon>
    </lineage>
</organism>
<dbReference type="Proteomes" id="UP001139000">
    <property type="component" value="Unassembled WGS sequence"/>
</dbReference>
<dbReference type="PANTHER" id="PTHR41287">
    <property type="match status" value="1"/>
</dbReference>
<dbReference type="RefSeq" id="WP_234652659.1">
    <property type="nucleotide sequence ID" value="NZ_CP094997.1"/>
</dbReference>
<dbReference type="EMBL" id="JAJTTC010000001">
    <property type="protein sequence ID" value="MCF0060129.1"/>
    <property type="molecule type" value="Genomic_DNA"/>
</dbReference>
<dbReference type="Pfam" id="PF03354">
    <property type="entry name" value="TerL_ATPase"/>
    <property type="match status" value="1"/>
</dbReference>
<dbReference type="InterPro" id="IPR046461">
    <property type="entry name" value="TerL_ATPase"/>
</dbReference>
<reference evidence="3" key="1">
    <citation type="submission" date="2021-12" db="EMBL/GenBank/DDBJ databases">
        <title>Novel species in genus Dyadobacter.</title>
        <authorList>
            <person name="Ma C."/>
        </authorList>
    </citation>
    <scope>NUCLEOTIDE SEQUENCE</scope>
    <source>
        <strain evidence="3">LJ419</strain>
    </source>
</reference>
<dbReference type="AlphaFoldDB" id="A0A9X1TCW7"/>
<evidence type="ECO:0000259" key="1">
    <source>
        <dbReference type="Pfam" id="PF03354"/>
    </source>
</evidence>
<evidence type="ECO:0000313" key="4">
    <source>
        <dbReference type="Proteomes" id="UP001139000"/>
    </source>
</evidence>
<protein>
    <submittedName>
        <fullName evidence="3">Terminase large subunit</fullName>
    </submittedName>
</protein>
<dbReference type="Pfam" id="PF20441">
    <property type="entry name" value="TerL_nuclease"/>
    <property type="match status" value="1"/>
</dbReference>
<proteinExistence type="predicted"/>
<dbReference type="InterPro" id="IPR005021">
    <property type="entry name" value="Terminase_largesu-like"/>
</dbReference>
<gene>
    <name evidence="3" type="ORF">LXM26_01385</name>
</gene>
<sequence length="570" mass="65180">MINPISKLYDYVSGVESGEIVVCNYVKLAVQRFQNDLLAATEKGFLFDEEAAQKALDFFELLRFTKGKWKGKAFDLQPWQCFIVANIFGWKRLDDGNRRFTEVYVEICKKNGKTELAAAIGLIMLVIDEENTPEVYAAAATRDQAGICFKAAKSMARQSEYIRPELDILTYSLYCDYNEGTMSAVSHDADNTEGKHSSCVLFDEYHVHKTDDVKTSLRSGMAAREQPLFFTITTSGSNKQGPCYKYRGDCISILKGFYNRENLFTVIYTLDEGDDWEDPNMWRKANPNYGVSVRPQFLQEEYEKAKKNGREEVEFKTKHLDLWVDSDVTWLASELWAKGADPNIQIPADAVCYAAVDLGETSDFTAYSKYFPEYNFVTTRYYVPEDTAEYASRHGIDYKEWAEDEFLTLTPGCTTDYEWLKQDIYEDASNYDMRFISLDPWHSAMLKQDLENEMGTTYAAIRKEDGELVYDYHSKVQTFKQAAINMSPPTKLFEEMVMNTRLKHDGNPVSAWQLANVALHTDPIGNIRPDKKKSRDKIDGIVSKIMALGTYVKWHIGTENYANSGFTGII</sequence>
<name>A0A9X1TCW7_9BACT</name>
<accession>A0A9X1TCW7</accession>
<feature type="domain" description="Terminase large subunit-like endonuclease" evidence="2">
    <location>
        <begin position="261"/>
        <end position="550"/>
    </location>
</feature>
<evidence type="ECO:0000259" key="2">
    <source>
        <dbReference type="Pfam" id="PF20441"/>
    </source>
</evidence>
<comment type="caution">
    <text evidence="3">The sequence shown here is derived from an EMBL/GenBank/DDBJ whole genome shotgun (WGS) entry which is preliminary data.</text>
</comment>